<gene>
    <name evidence="2" type="ordered locus">SL003B_0766</name>
</gene>
<dbReference type="Pfam" id="PF02036">
    <property type="entry name" value="SCP2"/>
    <property type="match status" value="1"/>
</dbReference>
<sequence length="93" mass="9522">MTLEGLTETVRAKVAGGGIDRSVTFDCGDAGVIRVDGTLVTNEDVPSDCTVMISAGTLASLLAGELNPTMAFMMGKIKVAGDMSVAMKLGKIV</sequence>
<organism evidence="2 3">
    <name type="scientific">Polymorphum gilvum (strain LMG 25793 / CGMCC 1.9160 / SL003B-26A1)</name>
    <dbReference type="NCBI Taxonomy" id="991905"/>
    <lineage>
        <taxon>Bacteria</taxon>
        <taxon>Pseudomonadati</taxon>
        <taxon>Pseudomonadota</taxon>
        <taxon>Alphaproteobacteria</taxon>
        <taxon>Rhodobacterales</taxon>
        <taxon>Paracoccaceae</taxon>
        <taxon>Polymorphum</taxon>
    </lineage>
</organism>
<protein>
    <submittedName>
        <fullName evidence="2">SCP-2 sterol transfer family</fullName>
    </submittedName>
</protein>
<evidence type="ECO:0000313" key="2">
    <source>
        <dbReference type="EMBL" id="ADZ69196.1"/>
    </source>
</evidence>
<dbReference type="SUPFAM" id="SSF55718">
    <property type="entry name" value="SCP-like"/>
    <property type="match status" value="1"/>
</dbReference>
<dbReference type="Proteomes" id="UP000008130">
    <property type="component" value="Chromosome"/>
</dbReference>
<feature type="domain" description="SCP2" evidence="1">
    <location>
        <begin position="3"/>
        <end position="92"/>
    </location>
</feature>
<dbReference type="HOGENOM" id="CLU_105945_2_0_5"/>
<dbReference type="eggNOG" id="COG3255">
    <property type="taxonomic scope" value="Bacteria"/>
</dbReference>
<name>F2IVT9_POLGS</name>
<dbReference type="KEGG" id="pgv:SL003B_0766"/>
<dbReference type="Gene3D" id="3.30.1050.10">
    <property type="entry name" value="SCP2 sterol-binding domain"/>
    <property type="match status" value="1"/>
</dbReference>
<proteinExistence type="predicted"/>
<keyword evidence="3" id="KW-1185">Reference proteome</keyword>
<evidence type="ECO:0000313" key="3">
    <source>
        <dbReference type="Proteomes" id="UP000008130"/>
    </source>
</evidence>
<dbReference type="InterPro" id="IPR003033">
    <property type="entry name" value="SCP2_sterol-bd_dom"/>
</dbReference>
<evidence type="ECO:0000259" key="1">
    <source>
        <dbReference type="Pfam" id="PF02036"/>
    </source>
</evidence>
<reference evidence="2 3" key="1">
    <citation type="journal article" date="2011" name="J. Bacteriol.">
        <title>Complete genome sequence of Polymorphum gilvum SL003B-26A1T, a crude oil-degrading bacterium from oil-polluted saline soil.</title>
        <authorList>
            <person name="Li S.G."/>
            <person name="Tang Y.Q."/>
            <person name="Nie Y."/>
            <person name="Cai M."/>
            <person name="Wu X.L."/>
        </authorList>
    </citation>
    <scope>NUCLEOTIDE SEQUENCE [LARGE SCALE GENOMIC DNA]</scope>
    <source>
        <strain evidence="3">LMG 25793 / CGMCC 1.9160 / SL003B-26A1</strain>
    </source>
</reference>
<accession>F2IVT9</accession>
<dbReference type="EMBL" id="CP002568">
    <property type="protein sequence ID" value="ADZ69196.1"/>
    <property type="molecule type" value="Genomic_DNA"/>
</dbReference>
<dbReference type="AlphaFoldDB" id="F2IVT9"/>
<dbReference type="InterPro" id="IPR036527">
    <property type="entry name" value="SCP2_sterol-bd_dom_sf"/>
</dbReference>
<dbReference type="PATRIC" id="fig|991905.3.peg.777"/>